<reference evidence="2" key="1">
    <citation type="submission" date="2020-11" db="EMBL/GenBank/DDBJ databases">
        <authorList>
            <person name="Tran Van P."/>
        </authorList>
    </citation>
    <scope>NUCLEOTIDE SEQUENCE</scope>
</reference>
<dbReference type="GO" id="GO:0000139">
    <property type="term" value="C:Golgi membrane"/>
    <property type="evidence" value="ECO:0007669"/>
    <property type="project" value="TreeGrafter"/>
</dbReference>
<dbReference type="Gene3D" id="3.20.110.10">
    <property type="entry name" value="Glycoside hydrolase 38, N terminal domain"/>
    <property type="match status" value="1"/>
</dbReference>
<dbReference type="SUPFAM" id="SSF88713">
    <property type="entry name" value="Glycoside hydrolase/deacetylase"/>
    <property type="match status" value="1"/>
</dbReference>
<evidence type="ECO:0000313" key="2">
    <source>
        <dbReference type="EMBL" id="CAD7452213.1"/>
    </source>
</evidence>
<name>A0A7R9FEQ8_9NEOP</name>
<dbReference type="GO" id="GO:0004559">
    <property type="term" value="F:alpha-mannosidase activity"/>
    <property type="evidence" value="ECO:0007669"/>
    <property type="project" value="InterPro"/>
</dbReference>
<dbReference type="EMBL" id="OE000058">
    <property type="protein sequence ID" value="CAD7452213.1"/>
    <property type="molecule type" value="Genomic_DNA"/>
</dbReference>
<evidence type="ECO:0000259" key="1">
    <source>
        <dbReference type="Pfam" id="PF01074"/>
    </source>
</evidence>
<feature type="domain" description="Glycoside hydrolase family 38 N-terminal" evidence="1">
    <location>
        <begin position="53"/>
        <end position="97"/>
    </location>
</feature>
<dbReference type="InterPro" id="IPR027291">
    <property type="entry name" value="Glyco_hydro_38_N_sf"/>
</dbReference>
<dbReference type="InterPro" id="IPR011330">
    <property type="entry name" value="Glyco_hydro/deAcase_b/a-brl"/>
</dbReference>
<proteinExistence type="predicted"/>
<protein>
    <recommendedName>
        <fullName evidence="1">Glycoside hydrolase family 38 N-terminal domain-containing protein</fullName>
    </recommendedName>
</protein>
<dbReference type="Pfam" id="PF01074">
    <property type="entry name" value="Glyco_hydro_38N"/>
    <property type="match status" value="1"/>
</dbReference>
<accession>A0A7R9FEQ8</accession>
<gene>
    <name evidence="2" type="ORF">TTEB3V08_LOCUS400</name>
</gene>
<dbReference type="AlphaFoldDB" id="A0A7R9FEQ8"/>
<dbReference type="PANTHER" id="PTHR11607:SF70">
    <property type="entry name" value="ALPHA-MANNOSIDASE"/>
    <property type="match status" value="1"/>
</dbReference>
<sequence>MSPDAILLICQDEETVIKVYKTNQHNKGAYQEEKGMYTPFTCIEGGIVCFSAHPTKRRVVRKLLDEGRLEILTGGWVMTDEANVHIYAMLDQLIEGK</sequence>
<dbReference type="InterPro" id="IPR050843">
    <property type="entry name" value="Glycosyl_Hydrlase_38"/>
</dbReference>
<dbReference type="PANTHER" id="PTHR11607">
    <property type="entry name" value="ALPHA-MANNOSIDASE"/>
    <property type="match status" value="1"/>
</dbReference>
<dbReference type="GO" id="GO:0006013">
    <property type="term" value="P:mannose metabolic process"/>
    <property type="evidence" value="ECO:0007669"/>
    <property type="project" value="InterPro"/>
</dbReference>
<organism evidence="2">
    <name type="scientific">Timema tahoe</name>
    <dbReference type="NCBI Taxonomy" id="61484"/>
    <lineage>
        <taxon>Eukaryota</taxon>
        <taxon>Metazoa</taxon>
        <taxon>Ecdysozoa</taxon>
        <taxon>Arthropoda</taxon>
        <taxon>Hexapoda</taxon>
        <taxon>Insecta</taxon>
        <taxon>Pterygota</taxon>
        <taxon>Neoptera</taxon>
        <taxon>Polyneoptera</taxon>
        <taxon>Phasmatodea</taxon>
        <taxon>Timematodea</taxon>
        <taxon>Timematoidea</taxon>
        <taxon>Timematidae</taxon>
        <taxon>Timema</taxon>
    </lineage>
</organism>
<dbReference type="InterPro" id="IPR000602">
    <property type="entry name" value="Glyco_hydro_38_N"/>
</dbReference>
<dbReference type="GO" id="GO:0006491">
    <property type="term" value="P:N-glycan processing"/>
    <property type="evidence" value="ECO:0007669"/>
    <property type="project" value="TreeGrafter"/>
</dbReference>